<reference evidence="2" key="2">
    <citation type="journal article" date="2021" name="Genomics">
        <title>Comparative analysis of mitochondrial genomes of Nirvanini and Evacanthini (Hemiptera: Cicadellidae) reveals an explicit evolutionary relationship.</title>
        <authorList>
            <person name="Du Y."/>
            <person name="Liang Z."/>
            <person name="Dietrich C.H."/>
            <person name="Dai W."/>
        </authorList>
    </citation>
    <scope>NUCLEOTIDE SEQUENCE</scope>
</reference>
<evidence type="ECO:0000313" key="2">
    <source>
        <dbReference type="EMBL" id="QVY57885.1"/>
    </source>
</evidence>
<dbReference type="PROSITE" id="PS51199">
    <property type="entry name" value="SF4_HELICASE"/>
    <property type="match status" value="2"/>
</dbReference>
<gene>
    <name evidence="2" type="primary">dnaB</name>
</gene>
<keyword evidence="2" id="KW-0378">Hydrolase</keyword>
<evidence type="ECO:0000259" key="1">
    <source>
        <dbReference type="PROSITE" id="PS51199"/>
    </source>
</evidence>
<dbReference type="GO" id="GO:0005524">
    <property type="term" value="F:ATP binding"/>
    <property type="evidence" value="ECO:0007669"/>
    <property type="project" value="InterPro"/>
</dbReference>
<keyword evidence="2" id="KW-0067">ATP-binding</keyword>
<organism evidence="2">
    <name type="scientific">Betaphycus gelatinus</name>
    <dbReference type="NCBI Taxonomy" id="1191690"/>
    <lineage>
        <taxon>Eukaryota</taxon>
        <taxon>Rhodophyta</taxon>
        <taxon>Florideophyceae</taxon>
        <taxon>Rhodymeniophycidae</taxon>
        <taxon>Gigartinales</taxon>
        <taxon>Solieriaceae</taxon>
        <taxon>Betaphycus</taxon>
    </lineage>
</organism>
<dbReference type="Pfam" id="PF00772">
    <property type="entry name" value="DnaB"/>
    <property type="match status" value="1"/>
</dbReference>
<feature type="domain" description="SF4 helicase" evidence="1">
    <location>
        <begin position="186"/>
        <end position="392"/>
    </location>
</feature>
<dbReference type="EMBL" id="MN240356">
    <property type="protein sequence ID" value="QVY57885.1"/>
    <property type="molecule type" value="Genomic_DNA"/>
</dbReference>
<accession>A0A8E7PFU6</accession>
<dbReference type="GO" id="GO:0005829">
    <property type="term" value="C:cytosol"/>
    <property type="evidence" value="ECO:0007669"/>
    <property type="project" value="TreeGrafter"/>
</dbReference>
<keyword evidence="2" id="KW-0347">Helicase</keyword>
<reference evidence="2" key="1">
    <citation type="submission" date="2019-07" db="EMBL/GenBank/DDBJ databases">
        <authorList>
            <person name="Zhang J."/>
            <person name="Liu T."/>
        </authorList>
    </citation>
    <scope>NUCLEOTIDE SEQUENCE</scope>
</reference>
<proteinExistence type="predicted"/>
<dbReference type="GO" id="GO:0006260">
    <property type="term" value="P:DNA replication"/>
    <property type="evidence" value="ECO:0007669"/>
    <property type="project" value="InterPro"/>
</dbReference>
<geneLocation type="plastid" evidence="2"/>
<dbReference type="AlphaFoldDB" id="A0A8E7PFU6"/>
<dbReference type="InterPro" id="IPR007693">
    <property type="entry name" value="DNA_helicase_DnaB-like_N"/>
</dbReference>
<dbReference type="GO" id="GO:0003678">
    <property type="term" value="F:DNA helicase activity"/>
    <property type="evidence" value="ECO:0007669"/>
    <property type="project" value="InterPro"/>
</dbReference>
<keyword evidence="2" id="KW-0934">Plastid</keyword>
<sequence>MKNLYNYSIQPNNYIAEEILIGYIIINPFLLKSTLNNIYIEHFFLESHKIIYKELKEIHNSKAINPYNFFLSLQHKKIFKKRNILSNLIELVRQVYIFNSSTNINFYLIQLIEIINETYNKRIIIYYAYNIINLTYKNEISVKEILKKISKYLEYIHIPMNKKNIDNSQSFIINFIKDISNHHTNLKSFKKPIYSGFESLDKIIRGLPDGDLIIIAGRPSMGKTSLVINIIYHVLQTTNIQICFFSLEMTKMQILQKIIAIGSHIPVYYIFEHKINEYQWRKVIEICDTILKSNIYINDTSNIAIEDIYEISQIIHREISISMLIIIDYLQLIHVQSLELENRNQELSYITRQLKILAQYLNIPIIILSQLNRRIETRHDKKPLLSDLKESGCISYTLFFSINSTNKVSILDAKYYTKYICSYSKYKIVQHENYIDNYNSIRKLNFFIEQTFHHINHYINFIELTSNHALLRHKKWLVNHRTQQYHCISNSFLISNYTKIVQKYSSILTTCSINDLVYDLSHNEYFNFFYASIILHNSIEQDADIIIMLYSDENNNKLKVQNLIAQKIIDISISKNRNGSTGSLQLLFHLENTIFTDCTT</sequence>
<dbReference type="InterPro" id="IPR007694">
    <property type="entry name" value="DNA_helicase_DnaB-like_C"/>
</dbReference>
<keyword evidence="2" id="KW-0547">Nucleotide-binding</keyword>
<name>A0A8E7PFU6_9FLOR</name>
<feature type="domain" description="SF4 helicase" evidence="1">
    <location>
        <begin position="538"/>
        <end position="600"/>
    </location>
</feature>
<protein>
    <submittedName>
        <fullName evidence="2">Replicative DNA helicase subunit</fullName>
    </submittedName>
</protein>
<dbReference type="PANTHER" id="PTHR30153">
    <property type="entry name" value="REPLICATIVE DNA HELICASE DNAB"/>
    <property type="match status" value="1"/>
</dbReference>
<dbReference type="PANTHER" id="PTHR30153:SF2">
    <property type="entry name" value="REPLICATIVE DNA HELICASE"/>
    <property type="match status" value="1"/>
</dbReference>
<dbReference type="Pfam" id="PF03796">
    <property type="entry name" value="DnaB_C"/>
    <property type="match status" value="1"/>
</dbReference>